<keyword evidence="2" id="KW-1185">Reference proteome</keyword>
<dbReference type="EMBL" id="CP045201">
    <property type="protein sequence ID" value="QOL79535.1"/>
    <property type="molecule type" value="Genomic_DNA"/>
</dbReference>
<protein>
    <submittedName>
        <fullName evidence="1">Uncharacterized protein</fullName>
    </submittedName>
</protein>
<reference evidence="1 2" key="1">
    <citation type="submission" date="2019-10" db="EMBL/GenBank/DDBJ databases">
        <title>Pseudopuniceibacterium sp. HQ09 islated from Antarctica.</title>
        <authorList>
            <person name="Liao L."/>
            <person name="Su S."/>
            <person name="Chen B."/>
            <person name="Yu Y."/>
        </authorList>
    </citation>
    <scope>NUCLEOTIDE SEQUENCE [LARGE SCALE GENOMIC DNA]</scope>
    <source>
        <strain evidence="1 2">HQ09</strain>
    </source>
</reference>
<dbReference type="AlphaFoldDB" id="A0A7L9WGS0"/>
<accession>A0A7L9WGS0</accession>
<evidence type="ECO:0000313" key="1">
    <source>
        <dbReference type="EMBL" id="QOL79535.1"/>
    </source>
</evidence>
<proteinExistence type="predicted"/>
<dbReference type="RefSeq" id="WP_193081771.1">
    <property type="nucleotide sequence ID" value="NZ_CP045201.1"/>
</dbReference>
<gene>
    <name evidence="1" type="ORF">F3W81_01000</name>
</gene>
<dbReference type="KEGG" id="pshq:F3W81_01000"/>
<sequence length="118" mass="13516">MRRLARAWHSHPRLLSAFVVALAVTLVFASRMVFFTIYWADPSHRDQSVQSWMTPGYIARSWDIPREALFDSLGEVLHPGQRQTLEQVSQRTGIPLPTLTRMIEDAIAAQRRNTGAER</sequence>
<dbReference type="Proteomes" id="UP000594118">
    <property type="component" value="Chromosome"/>
</dbReference>
<name>A0A7L9WGS0_9RHOB</name>
<organism evidence="1 2">
    <name type="scientific">Pseudooceanicola spongiae</name>
    <dbReference type="NCBI Taxonomy" id="2613965"/>
    <lineage>
        <taxon>Bacteria</taxon>
        <taxon>Pseudomonadati</taxon>
        <taxon>Pseudomonadota</taxon>
        <taxon>Alphaproteobacteria</taxon>
        <taxon>Rhodobacterales</taxon>
        <taxon>Paracoccaceae</taxon>
        <taxon>Pseudooceanicola</taxon>
    </lineage>
</organism>
<evidence type="ECO:0000313" key="2">
    <source>
        <dbReference type="Proteomes" id="UP000594118"/>
    </source>
</evidence>